<reference evidence="2" key="1">
    <citation type="submission" date="2025-08" db="UniProtKB">
        <authorList>
            <consortium name="RefSeq"/>
        </authorList>
    </citation>
    <scope>IDENTIFICATION</scope>
    <source>
        <strain evidence="2">OHB3-1</strain>
    </source>
</reference>
<organism evidence="1 2">
    <name type="scientific">Momordica charantia</name>
    <name type="common">Bitter gourd</name>
    <name type="synonym">Balsam pear</name>
    <dbReference type="NCBI Taxonomy" id="3673"/>
    <lineage>
        <taxon>Eukaryota</taxon>
        <taxon>Viridiplantae</taxon>
        <taxon>Streptophyta</taxon>
        <taxon>Embryophyta</taxon>
        <taxon>Tracheophyta</taxon>
        <taxon>Spermatophyta</taxon>
        <taxon>Magnoliopsida</taxon>
        <taxon>eudicotyledons</taxon>
        <taxon>Gunneridae</taxon>
        <taxon>Pentapetalae</taxon>
        <taxon>rosids</taxon>
        <taxon>fabids</taxon>
        <taxon>Cucurbitales</taxon>
        <taxon>Cucurbitaceae</taxon>
        <taxon>Momordiceae</taxon>
        <taxon>Momordica</taxon>
    </lineage>
</organism>
<dbReference type="OrthoDB" id="1845088at2759"/>
<dbReference type="PANTHER" id="PTHR47481">
    <property type="match status" value="1"/>
</dbReference>
<protein>
    <submittedName>
        <fullName evidence="2">Uncharacterized protein LOC111025572</fullName>
    </submittedName>
</protein>
<name>A0A6J1E314_MOMCH</name>
<keyword evidence="1" id="KW-1185">Reference proteome</keyword>
<dbReference type="PANTHER" id="PTHR47481:SF31">
    <property type="entry name" value="OS01G0873500 PROTEIN"/>
    <property type="match status" value="1"/>
</dbReference>
<dbReference type="Proteomes" id="UP000504603">
    <property type="component" value="Unplaced"/>
</dbReference>
<accession>A0A6J1E314</accession>
<dbReference type="AlphaFoldDB" id="A0A6J1E314"/>
<evidence type="ECO:0000313" key="2">
    <source>
        <dbReference type="RefSeq" id="XP_022159146.1"/>
    </source>
</evidence>
<sequence length="125" mass="14013">MAISSSETDSTVVNQNSTIVNPGNKISTIKLNDENFLLWRLQITTALQGHGLGKFIDPEAKIPSEFVQSADESSSVPSPNPEFINWKRQDKLITSWLLGSMSEEILSQMLECETAQEVWLNNKHH</sequence>
<proteinExistence type="predicted"/>
<dbReference type="RefSeq" id="XP_022159146.1">
    <property type="nucleotide sequence ID" value="XM_022303454.1"/>
</dbReference>
<gene>
    <name evidence="2" type="primary">LOC111025572</name>
</gene>
<dbReference type="GeneID" id="111025572"/>
<dbReference type="KEGG" id="mcha:111025572"/>
<evidence type="ECO:0000313" key="1">
    <source>
        <dbReference type="Proteomes" id="UP000504603"/>
    </source>
</evidence>